<organism evidence="1 2">
    <name type="scientific">Candidatus Curtissbacteria bacterium GW2011_GWA1_41_11</name>
    <dbReference type="NCBI Taxonomy" id="1618409"/>
    <lineage>
        <taxon>Bacteria</taxon>
        <taxon>Candidatus Curtissiibacteriota</taxon>
    </lineage>
</organism>
<protein>
    <submittedName>
        <fullName evidence="1">Uncharacterized protein</fullName>
    </submittedName>
</protein>
<evidence type="ECO:0000313" key="2">
    <source>
        <dbReference type="Proteomes" id="UP000034854"/>
    </source>
</evidence>
<sequence length="181" mass="19986">MTEQAIHTGIPETAYSLAPNADRFKFHSALENPARALMHKEIALFKFSFQDRFGREIEASIESQPGRIDESDLIDIAHLKFITEDGSQSFNVAHKPIDGNLRVITSVGETYYVGSPISITIIFAMACRALEDGIALSAVGEALDETVLNSKPESRNESMYGGWARGLGKEFSARLSSKRYL</sequence>
<dbReference type="AlphaFoldDB" id="A0A0G0UA90"/>
<reference evidence="1 2" key="1">
    <citation type="journal article" date="2015" name="Nature">
        <title>rRNA introns, odd ribosomes, and small enigmatic genomes across a large radiation of phyla.</title>
        <authorList>
            <person name="Brown C.T."/>
            <person name="Hug L.A."/>
            <person name="Thomas B.C."/>
            <person name="Sharon I."/>
            <person name="Castelle C.J."/>
            <person name="Singh A."/>
            <person name="Wilkins M.J."/>
            <person name="Williams K.H."/>
            <person name="Banfield J.F."/>
        </authorList>
    </citation>
    <scope>NUCLEOTIDE SEQUENCE [LARGE SCALE GENOMIC DNA]</scope>
</reference>
<proteinExistence type="predicted"/>
<gene>
    <name evidence="1" type="ORF">UU34_C0026G0003</name>
</gene>
<evidence type="ECO:0000313" key="1">
    <source>
        <dbReference type="EMBL" id="KKR85923.1"/>
    </source>
</evidence>
<accession>A0A0G0UA90</accession>
<dbReference type="Proteomes" id="UP000034854">
    <property type="component" value="Unassembled WGS sequence"/>
</dbReference>
<comment type="caution">
    <text evidence="1">The sequence shown here is derived from an EMBL/GenBank/DDBJ whole genome shotgun (WGS) entry which is preliminary data.</text>
</comment>
<dbReference type="EMBL" id="LCAG01000026">
    <property type="protein sequence ID" value="KKR85923.1"/>
    <property type="molecule type" value="Genomic_DNA"/>
</dbReference>
<name>A0A0G0UA90_9BACT</name>